<evidence type="ECO:0000313" key="1">
    <source>
        <dbReference type="EMBL" id="KAJ8714271.1"/>
    </source>
</evidence>
<organism evidence="1 2">
    <name type="scientific">Mythimna loreyi</name>
    <dbReference type="NCBI Taxonomy" id="667449"/>
    <lineage>
        <taxon>Eukaryota</taxon>
        <taxon>Metazoa</taxon>
        <taxon>Ecdysozoa</taxon>
        <taxon>Arthropoda</taxon>
        <taxon>Hexapoda</taxon>
        <taxon>Insecta</taxon>
        <taxon>Pterygota</taxon>
        <taxon>Neoptera</taxon>
        <taxon>Endopterygota</taxon>
        <taxon>Lepidoptera</taxon>
        <taxon>Glossata</taxon>
        <taxon>Ditrysia</taxon>
        <taxon>Noctuoidea</taxon>
        <taxon>Noctuidae</taxon>
        <taxon>Noctuinae</taxon>
        <taxon>Hadenini</taxon>
        <taxon>Mythimna</taxon>
    </lineage>
</organism>
<proteinExistence type="predicted"/>
<dbReference type="Proteomes" id="UP001231649">
    <property type="component" value="Chromosome 20"/>
</dbReference>
<gene>
    <name evidence="1" type="ORF">PYW08_007891</name>
</gene>
<reference evidence="1" key="1">
    <citation type="submission" date="2023-03" db="EMBL/GenBank/DDBJ databases">
        <title>Chromosome-level genomes of two armyworms, Mythimna separata and Mythimna loreyi, provide insights into the biosynthesis and reception of sex pheromones.</title>
        <authorList>
            <person name="Zhao H."/>
        </authorList>
    </citation>
    <scope>NUCLEOTIDE SEQUENCE</scope>
    <source>
        <strain evidence="1">BeijingLab</strain>
    </source>
</reference>
<protein>
    <submittedName>
        <fullName evidence="1">Uncharacterized protein</fullName>
    </submittedName>
</protein>
<comment type="caution">
    <text evidence="1">The sequence shown here is derived from an EMBL/GenBank/DDBJ whole genome shotgun (WGS) entry which is preliminary data.</text>
</comment>
<dbReference type="EMBL" id="CM056796">
    <property type="protein sequence ID" value="KAJ8714271.1"/>
    <property type="molecule type" value="Genomic_DNA"/>
</dbReference>
<name>A0ACC2QFN9_9NEOP</name>
<evidence type="ECO:0000313" key="2">
    <source>
        <dbReference type="Proteomes" id="UP001231649"/>
    </source>
</evidence>
<keyword evidence="2" id="KW-1185">Reference proteome</keyword>
<sequence length="756" mass="83434">MSRYWKLFKVSWSRRYFSSGSRDKNSVENIRNIGILAHIDAGKTTTTERMLFFSGTIRSMGEVHHGNTVTDYMEQERQRGITITSAAVSFPWKDSQINLIDTPGHIDFTMEVEQSLAVLDGAVIVLDASAGVEAQTLTVWRQANGYRVPRILYLNKMDRSDASAEACARSVADKLQAQPLLLHTDVRKEGRLIGLIDLITLEEVIWTQGRGQTLVRRKLTEKADGPKWETAMSDHKELVDTLSSLDDQLAENIIQQETLDVSSKEIEEAIRRCTLAMKGFPILCGSSYKNIGVQTLMDGIIAYLPSPAEGHRLYQSFGSELAARAFKVQHDDQRGVLTFLRLYSGEICKGQKIYNLARDKSEQTGGLFVALADEYRPVEKVTAGNIAVVSSLKATMTGDLITSTQSAANRAKGQLAQLLQDPAKVEDLVLPSARQRLQTLEVQPSNEELADMLLGIGNVVPEPVFLCSIEPPSVSQQVALETALAELQREDPSLRVTIDADSGQTVLAGMGELHLEIIKERIVREYKIDVELGPLHIAYRETLAGAARHTLTTDRKIGGARQLCKVTMSAKGVKGIAHDKILKLDKSGDSAANLSHLHPRHLQAIRQGVSTALLHGAKLGCPVVDVQVTLHWFELGRGTSDSVVTATVAQCLRKVFEEADSILLEPLMSLEVVCPESHSSRVLADLARRRTVIQHIHVRHHNKVIECLAPLSELLGYSTTLRSLSSGLATFTMEFHSHHQMSPLDEEKAIRSVTGF</sequence>
<accession>A0ACC2QFN9</accession>